<dbReference type="InterPro" id="IPR006047">
    <property type="entry name" value="GH13_cat_dom"/>
</dbReference>
<dbReference type="SUPFAM" id="SSF51445">
    <property type="entry name" value="(Trans)glycosidases"/>
    <property type="match status" value="1"/>
</dbReference>
<dbReference type="Gene3D" id="3.20.20.80">
    <property type="entry name" value="Glycosidases"/>
    <property type="match status" value="1"/>
</dbReference>
<dbReference type="GO" id="GO:0004556">
    <property type="term" value="F:alpha-amylase activity"/>
    <property type="evidence" value="ECO:0007669"/>
    <property type="project" value="TreeGrafter"/>
</dbReference>
<dbReference type="Gene3D" id="3.90.400.10">
    <property type="entry name" value="Oligo-1,6-glucosidase, Domain 2"/>
    <property type="match status" value="1"/>
</dbReference>
<comment type="caution">
    <text evidence="5">The sequence shown here is derived from an EMBL/GenBank/DDBJ whole genome shotgun (WGS) entry which is preliminary data.</text>
</comment>
<dbReference type="FunFam" id="3.90.400.10:FF:000002">
    <property type="entry name" value="Sucrose isomerase"/>
    <property type="match status" value="1"/>
</dbReference>
<evidence type="ECO:0000313" key="6">
    <source>
        <dbReference type="Proteomes" id="UP000246569"/>
    </source>
</evidence>
<dbReference type="OrthoDB" id="9805159at2"/>
<dbReference type="InterPro" id="IPR017853">
    <property type="entry name" value="GH"/>
</dbReference>
<organism evidence="5 6">
    <name type="scientific">Plasticicumulans acidivorans</name>
    <dbReference type="NCBI Taxonomy" id="886464"/>
    <lineage>
        <taxon>Bacteria</taxon>
        <taxon>Pseudomonadati</taxon>
        <taxon>Pseudomonadota</taxon>
        <taxon>Gammaproteobacteria</taxon>
        <taxon>Candidatus Competibacteraceae</taxon>
        <taxon>Plasticicumulans</taxon>
    </lineage>
</organism>
<feature type="domain" description="Glycosyl hydrolase family 13 catalytic" evidence="4">
    <location>
        <begin position="11"/>
        <end position="427"/>
    </location>
</feature>
<evidence type="ECO:0000313" key="5">
    <source>
        <dbReference type="EMBL" id="PWV65923.1"/>
    </source>
</evidence>
<dbReference type="InterPro" id="IPR045857">
    <property type="entry name" value="O16G_dom_2"/>
</dbReference>
<dbReference type="Proteomes" id="UP000246569">
    <property type="component" value="Unassembled WGS sequence"/>
</dbReference>
<dbReference type="SMART" id="SM00642">
    <property type="entry name" value="Aamy"/>
    <property type="match status" value="1"/>
</dbReference>
<dbReference type="PANTHER" id="PTHR10357:SF179">
    <property type="entry name" value="NEUTRAL AND BASIC AMINO ACID TRANSPORT PROTEIN RBAT"/>
    <property type="match status" value="1"/>
</dbReference>
<evidence type="ECO:0000256" key="3">
    <source>
        <dbReference type="ARBA" id="ARBA00023295"/>
    </source>
</evidence>
<dbReference type="GO" id="GO:0009313">
    <property type="term" value="P:oligosaccharide catabolic process"/>
    <property type="evidence" value="ECO:0007669"/>
    <property type="project" value="TreeGrafter"/>
</dbReference>
<comment type="similarity">
    <text evidence="1">Belongs to the glycosyl hydrolase 13 family.</text>
</comment>
<keyword evidence="2" id="KW-0378">Hydrolase</keyword>
<proteinExistence type="inferred from homology"/>
<accession>A0A317N0X5</accession>
<sequence>MAGEQWWRRATIYALNTRTFADGNGDGIGDLPGLIDKLDYLAALGVDTLWLTPHFPSPCADNGYDVADYMAIAAECGTLDDYRRLLDAAHARGLHVLLDLVLNHTSDQHPWFIESASSRDNPRADWYVWADEPPNDWQSCFDGSAWTYHPARGQYYYHFFLREQPDLNWRHPAVKAALWAVAHFWLDLGVDGFRLDAISALFEDPEQRAHGLPVDLLHLRAADAQAVSEAQKAQVGEWWSRIFRHQLCQPEVHGLLRELRTLVDSYPGERILLGEDEDIAYLGDGRDELHLVMNFPLMNVDGPLRATHVREVMQRRLAALPPGGVQCNLLNHIDSSRLWTHFCSGEAADGHAGLYAKLCAALLVTLPGVPLLYYGEEIGMRDAAPADPERWRDRLALWLRRGLIDELGVEPAEATRLAARSNRDRCRTPMQWGVGANAGFCPRGVEPWLPVAVNDAAVGVNVEVEDSGTHSLLNAYRRLLALRRELPALYAGDWQPLDSCPGSNCLLFLRRAGEQTLFVGLNFGMTPCRPGCALSAPQLLEPLYSSGAVAHDPIALGPAGVLIARVP</sequence>
<name>A0A317N0X5_9GAMM</name>
<dbReference type="EMBL" id="QGTJ01000001">
    <property type="protein sequence ID" value="PWV65923.1"/>
    <property type="molecule type" value="Genomic_DNA"/>
</dbReference>
<keyword evidence="6" id="KW-1185">Reference proteome</keyword>
<dbReference type="PANTHER" id="PTHR10357">
    <property type="entry name" value="ALPHA-AMYLASE FAMILY MEMBER"/>
    <property type="match status" value="1"/>
</dbReference>
<dbReference type="RefSeq" id="WP_110016904.1">
    <property type="nucleotide sequence ID" value="NZ_QGTJ01000001.1"/>
</dbReference>
<evidence type="ECO:0000259" key="4">
    <source>
        <dbReference type="SMART" id="SM00642"/>
    </source>
</evidence>
<evidence type="ECO:0000256" key="2">
    <source>
        <dbReference type="ARBA" id="ARBA00022801"/>
    </source>
</evidence>
<reference evidence="5 6" key="1">
    <citation type="submission" date="2018-05" db="EMBL/GenBank/DDBJ databases">
        <title>Genomic Encyclopedia of Type Strains, Phase IV (KMG-IV): sequencing the most valuable type-strain genomes for metagenomic binning, comparative biology and taxonomic classification.</title>
        <authorList>
            <person name="Goeker M."/>
        </authorList>
    </citation>
    <scope>NUCLEOTIDE SEQUENCE [LARGE SCALE GENOMIC DNA]</scope>
    <source>
        <strain evidence="5 6">DSM 23606</strain>
    </source>
</reference>
<gene>
    <name evidence="5" type="ORF">C7443_101409</name>
</gene>
<dbReference type="Pfam" id="PF00128">
    <property type="entry name" value="Alpha-amylase"/>
    <property type="match status" value="1"/>
</dbReference>
<protein>
    <submittedName>
        <fullName evidence="5">Alpha-glucosidase</fullName>
    </submittedName>
</protein>
<keyword evidence="3" id="KW-0326">Glycosidase</keyword>
<evidence type="ECO:0000256" key="1">
    <source>
        <dbReference type="ARBA" id="ARBA00008061"/>
    </source>
</evidence>
<dbReference type="AlphaFoldDB" id="A0A317N0X5"/>